<organism evidence="11 12">
    <name type="scientific">Laccaria amethystina LaAM-08-1</name>
    <dbReference type="NCBI Taxonomy" id="1095629"/>
    <lineage>
        <taxon>Eukaryota</taxon>
        <taxon>Fungi</taxon>
        <taxon>Dikarya</taxon>
        <taxon>Basidiomycota</taxon>
        <taxon>Agaricomycotina</taxon>
        <taxon>Agaricomycetes</taxon>
        <taxon>Agaricomycetidae</taxon>
        <taxon>Agaricales</taxon>
        <taxon>Agaricineae</taxon>
        <taxon>Hydnangiaceae</taxon>
        <taxon>Laccaria</taxon>
    </lineage>
</organism>
<protein>
    <recommendedName>
        <fullName evidence="10">RING-CH-type domain-containing protein</fullName>
    </recommendedName>
</protein>
<dbReference type="InterPro" id="IPR013083">
    <property type="entry name" value="Znf_RING/FYVE/PHD"/>
</dbReference>
<keyword evidence="3" id="KW-0479">Metal-binding</keyword>
<feature type="region of interest" description="Disordered" evidence="8">
    <location>
        <begin position="317"/>
        <end position="343"/>
    </location>
</feature>
<comment type="subcellular location">
    <subcellularLocation>
        <location evidence="1">Membrane</location>
        <topology evidence="1">Multi-pass membrane protein</topology>
    </subcellularLocation>
</comment>
<sequence>MGMKFDGTCLLNLRASPSTVNSPIMNVQVPTVNDLRVKLCYICREEELYDAVDRENPPRAWTHPCKCTLIAHEQCLLKWIQTAQGSSSRAPNALKCPQCGAAYELESKDPWILKLFAGGNRVLQKVGSLFTVFGAATIVCVVGTSLYIICTTYGAWAVQKFIGKEMFDTLLTDDPSNWPWTAFINLPLLPISLILSRFQSTNELSPVIPILLVWPPTYPVGERSRRLQDYWKKPENSLRLGSIFSNTPSPTRSWPPSPVLFSLFGLPIIRMIYRSCYAHLYYKLMGMRLAVATRDRNRRGLRFDEGPFVIRIRANVQEEGQQQDQQQRQPQAQVDPQQQQPQMVDQAAEEIAANQDQDPDAAAVAAAEQLIEINASSLGRRVGGALMIPAISSAMGSLLFRLSKHSSLLREFLGIRMGMGSKKFPLPPPAMELFGPEGEWEGAGLVKQFMMGCRMGMAALWGGTRTWAESDPIWWRNTVGLGLFIAAKDCIHLAHLWLAKRELESRKVKNRDFQGVDIRELDLVPGFPQP</sequence>
<dbReference type="PROSITE" id="PS51292">
    <property type="entry name" value="ZF_RING_CH"/>
    <property type="match status" value="1"/>
</dbReference>
<dbReference type="SMART" id="SM00744">
    <property type="entry name" value="RINGv"/>
    <property type="match status" value="1"/>
</dbReference>
<dbReference type="OrthoDB" id="5817083at2759"/>
<evidence type="ECO:0000313" key="12">
    <source>
        <dbReference type="Proteomes" id="UP000054477"/>
    </source>
</evidence>
<feature type="transmembrane region" description="Helical" evidence="9">
    <location>
        <begin position="129"/>
        <end position="158"/>
    </location>
</feature>
<evidence type="ECO:0000256" key="8">
    <source>
        <dbReference type="SAM" id="MobiDB-lite"/>
    </source>
</evidence>
<keyword evidence="12" id="KW-1185">Reference proteome</keyword>
<evidence type="ECO:0000256" key="3">
    <source>
        <dbReference type="ARBA" id="ARBA00022723"/>
    </source>
</evidence>
<evidence type="ECO:0000313" key="11">
    <source>
        <dbReference type="EMBL" id="KIK09616.1"/>
    </source>
</evidence>
<dbReference type="GO" id="GO:0016020">
    <property type="term" value="C:membrane"/>
    <property type="evidence" value="ECO:0007669"/>
    <property type="project" value="UniProtKB-SubCell"/>
</dbReference>
<evidence type="ECO:0000256" key="9">
    <source>
        <dbReference type="SAM" id="Phobius"/>
    </source>
</evidence>
<dbReference type="Proteomes" id="UP000054477">
    <property type="component" value="Unassembled WGS sequence"/>
</dbReference>
<evidence type="ECO:0000256" key="5">
    <source>
        <dbReference type="ARBA" id="ARBA00022833"/>
    </source>
</evidence>
<dbReference type="Gene3D" id="3.30.40.10">
    <property type="entry name" value="Zinc/RING finger domain, C3HC4 (zinc finger)"/>
    <property type="match status" value="1"/>
</dbReference>
<keyword evidence="4" id="KW-0863">Zinc-finger</keyword>
<accession>A0A0C9XXA6</accession>
<evidence type="ECO:0000256" key="7">
    <source>
        <dbReference type="ARBA" id="ARBA00023136"/>
    </source>
</evidence>
<keyword evidence="2 9" id="KW-0812">Transmembrane</keyword>
<dbReference type="InterPro" id="IPR011016">
    <property type="entry name" value="Znf_RING-CH"/>
</dbReference>
<dbReference type="STRING" id="1095629.A0A0C9XXA6"/>
<dbReference type="HOGENOM" id="CLU_547413_0_0_1"/>
<proteinExistence type="predicted"/>
<name>A0A0C9XXA6_9AGAR</name>
<dbReference type="SUPFAM" id="SSF57850">
    <property type="entry name" value="RING/U-box"/>
    <property type="match status" value="1"/>
</dbReference>
<reference evidence="12" key="2">
    <citation type="submission" date="2015-01" db="EMBL/GenBank/DDBJ databases">
        <title>Evolutionary Origins and Diversification of the Mycorrhizal Mutualists.</title>
        <authorList>
            <consortium name="DOE Joint Genome Institute"/>
            <consortium name="Mycorrhizal Genomics Consortium"/>
            <person name="Kohler A."/>
            <person name="Kuo A."/>
            <person name="Nagy L.G."/>
            <person name="Floudas D."/>
            <person name="Copeland A."/>
            <person name="Barry K.W."/>
            <person name="Cichocki N."/>
            <person name="Veneault-Fourrey C."/>
            <person name="LaButti K."/>
            <person name="Lindquist E.A."/>
            <person name="Lipzen A."/>
            <person name="Lundell T."/>
            <person name="Morin E."/>
            <person name="Murat C."/>
            <person name="Riley R."/>
            <person name="Ohm R."/>
            <person name="Sun H."/>
            <person name="Tunlid A."/>
            <person name="Henrissat B."/>
            <person name="Grigoriev I.V."/>
            <person name="Hibbett D.S."/>
            <person name="Martin F."/>
        </authorList>
    </citation>
    <scope>NUCLEOTIDE SEQUENCE [LARGE SCALE GENOMIC DNA]</scope>
    <source>
        <strain evidence="12">LaAM-08-1</strain>
    </source>
</reference>
<dbReference type="GO" id="GO:0008270">
    <property type="term" value="F:zinc ion binding"/>
    <property type="evidence" value="ECO:0007669"/>
    <property type="project" value="UniProtKB-KW"/>
</dbReference>
<dbReference type="AlphaFoldDB" id="A0A0C9XXA6"/>
<evidence type="ECO:0000256" key="4">
    <source>
        <dbReference type="ARBA" id="ARBA00022771"/>
    </source>
</evidence>
<evidence type="ECO:0000256" key="6">
    <source>
        <dbReference type="ARBA" id="ARBA00022989"/>
    </source>
</evidence>
<gene>
    <name evidence="11" type="ORF">K443DRAFT_391747</name>
</gene>
<dbReference type="EMBL" id="KN838538">
    <property type="protein sequence ID" value="KIK09616.1"/>
    <property type="molecule type" value="Genomic_DNA"/>
</dbReference>
<evidence type="ECO:0000256" key="1">
    <source>
        <dbReference type="ARBA" id="ARBA00004141"/>
    </source>
</evidence>
<keyword evidence="5" id="KW-0862">Zinc</keyword>
<feature type="domain" description="RING-CH-type" evidence="10">
    <location>
        <begin position="32"/>
        <end position="106"/>
    </location>
</feature>
<evidence type="ECO:0000256" key="2">
    <source>
        <dbReference type="ARBA" id="ARBA00022692"/>
    </source>
</evidence>
<evidence type="ECO:0000259" key="10">
    <source>
        <dbReference type="PROSITE" id="PS51292"/>
    </source>
</evidence>
<dbReference type="PANTHER" id="PTHR46283">
    <property type="entry name" value="E3 UBIQUITIN-PROTEIN LIGASE MARCH5"/>
    <property type="match status" value="1"/>
</dbReference>
<reference evidence="11 12" key="1">
    <citation type="submission" date="2014-04" db="EMBL/GenBank/DDBJ databases">
        <authorList>
            <consortium name="DOE Joint Genome Institute"/>
            <person name="Kuo A."/>
            <person name="Kohler A."/>
            <person name="Nagy L.G."/>
            <person name="Floudas D."/>
            <person name="Copeland A."/>
            <person name="Barry K.W."/>
            <person name="Cichocki N."/>
            <person name="Veneault-Fourrey C."/>
            <person name="LaButti K."/>
            <person name="Lindquist E.A."/>
            <person name="Lipzen A."/>
            <person name="Lundell T."/>
            <person name="Morin E."/>
            <person name="Murat C."/>
            <person name="Sun H."/>
            <person name="Tunlid A."/>
            <person name="Henrissat B."/>
            <person name="Grigoriev I.V."/>
            <person name="Hibbett D.S."/>
            <person name="Martin F."/>
            <person name="Nordberg H.P."/>
            <person name="Cantor M.N."/>
            <person name="Hua S.X."/>
        </authorList>
    </citation>
    <scope>NUCLEOTIDE SEQUENCE [LARGE SCALE GENOMIC DNA]</scope>
    <source>
        <strain evidence="11 12">LaAM-08-1</strain>
    </source>
</reference>
<keyword evidence="6 9" id="KW-1133">Transmembrane helix</keyword>
<keyword evidence="7 9" id="KW-0472">Membrane</keyword>